<organism evidence="2 3">
    <name type="scientific">PS1 clade bacterium</name>
    <dbReference type="NCBI Taxonomy" id="2175152"/>
    <lineage>
        <taxon>Bacteria</taxon>
        <taxon>Pseudomonadati</taxon>
        <taxon>Pseudomonadota</taxon>
        <taxon>Alphaproteobacteria</taxon>
        <taxon>PS1 clade</taxon>
    </lineage>
</organism>
<evidence type="ECO:0000313" key="3">
    <source>
        <dbReference type="Proteomes" id="UP000253570"/>
    </source>
</evidence>
<proteinExistence type="predicted"/>
<dbReference type="Proteomes" id="UP000253570">
    <property type="component" value="Unassembled WGS sequence"/>
</dbReference>
<gene>
    <name evidence="2" type="ORF">DBW71_02160</name>
</gene>
<dbReference type="Gene3D" id="3.40.630.30">
    <property type="match status" value="1"/>
</dbReference>
<comment type="caution">
    <text evidence="2">The sequence shown here is derived from an EMBL/GenBank/DDBJ whole genome shotgun (WGS) entry which is preliminary data.</text>
</comment>
<reference evidence="2 3" key="1">
    <citation type="journal article" date="2018" name="Microbiome">
        <title>Fine metagenomic profile of the Mediterranean stratified and mixed water columns revealed by assembly and recruitment.</title>
        <authorList>
            <person name="Haro-Moreno J.M."/>
            <person name="Lopez-Perez M."/>
            <person name="De La Torre J.R."/>
            <person name="Picazo A."/>
            <person name="Camacho A."/>
            <person name="Rodriguez-Valera F."/>
        </authorList>
    </citation>
    <scope>NUCLEOTIDE SEQUENCE [LARGE SCALE GENOMIC DNA]</scope>
    <source>
        <strain evidence="2">MED-G57</strain>
    </source>
</reference>
<dbReference type="GO" id="GO:0016747">
    <property type="term" value="F:acyltransferase activity, transferring groups other than amino-acyl groups"/>
    <property type="evidence" value="ECO:0007669"/>
    <property type="project" value="InterPro"/>
</dbReference>
<accession>A0A368DRD6</accession>
<dbReference type="InterPro" id="IPR000182">
    <property type="entry name" value="GNAT_dom"/>
</dbReference>
<dbReference type="SUPFAM" id="SSF55729">
    <property type="entry name" value="Acyl-CoA N-acyltransferases (Nat)"/>
    <property type="match status" value="1"/>
</dbReference>
<dbReference type="InterPro" id="IPR016181">
    <property type="entry name" value="Acyl_CoA_acyltransferase"/>
</dbReference>
<dbReference type="CDD" id="cd04301">
    <property type="entry name" value="NAT_SF"/>
    <property type="match status" value="1"/>
</dbReference>
<keyword evidence="2" id="KW-0808">Transferase</keyword>
<sequence>MSYKNKINIRLEQLQDKDGIEELYGLSFSPGRYVKTVFRMREKYDHLINISHVALIGDNIIGSVRYWNILVNSSPALLLGPVVIHPNYRGEGYGKELLECSIQNCKISNFKLIFLIGDFIYYSKIGFKKLEEKKISFVGPVNKDRLLYINFGDNIIEDHEKIIIRSYKD</sequence>
<dbReference type="AlphaFoldDB" id="A0A368DRD6"/>
<protein>
    <submittedName>
        <fullName evidence="2">N-acetyltransferase</fullName>
    </submittedName>
</protein>
<evidence type="ECO:0000313" key="2">
    <source>
        <dbReference type="EMBL" id="RCL73896.1"/>
    </source>
</evidence>
<dbReference type="Pfam" id="PF13508">
    <property type="entry name" value="Acetyltransf_7"/>
    <property type="match status" value="1"/>
</dbReference>
<feature type="domain" description="N-acetyltransferase" evidence="1">
    <location>
        <begin position="7"/>
        <end position="152"/>
    </location>
</feature>
<evidence type="ECO:0000259" key="1">
    <source>
        <dbReference type="PROSITE" id="PS51186"/>
    </source>
</evidence>
<dbReference type="EMBL" id="QOQD01000004">
    <property type="protein sequence ID" value="RCL73896.1"/>
    <property type="molecule type" value="Genomic_DNA"/>
</dbReference>
<dbReference type="PROSITE" id="PS51186">
    <property type="entry name" value="GNAT"/>
    <property type="match status" value="1"/>
</dbReference>
<name>A0A368DRD6_9PROT</name>